<dbReference type="RefSeq" id="WP_166190101.1">
    <property type="nucleotide sequence ID" value="NZ_CP049811.1"/>
</dbReference>
<feature type="transmembrane region" description="Helical" evidence="1">
    <location>
        <begin position="89"/>
        <end position="108"/>
    </location>
</feature>
<dbReference type="KEGG" id="mon:G8E03_06990"/>
<sequence>MTDPIYTDTTPPQQPASRSTTDLIGDALSHVSSLVRKEVDLARAEVNENLNRAGVAIGLIVGAVVIALTALNVLAAALTAALTEAGIPAGWSALLVGVVLAIIAFVLMNKGLNDLKLSSLAPSRTADNVKRDAQAVKDAYDAK</sequence>
<reference evidence="2 3" key="1">
    <citation type="submission" date="2020-03" db="EMBL/GenBank/DDBJ databases">
        <title>Complete genome sequence of Monaibacterium sp. ALG8 with diverse plasmids.</title>
        <authorList>
            <person name="Sun C."/>
        </authorList>
    </citation>
    <scope>NUCLEOTIDE SEQUENCE [LARGE SCALE GENOMIC DNA]</scope>
    <source>
        <strain evidence="2 3">ALG8</strain>
    </source>
</reference>
<keyword evidence="1" id="KW-0812">Transmembrane</keyword>
<dbReference type="InterPro" id="IPR009937">
    <property type="entry name" value="Phage_holin_3_6"/>
</dbReference>
<gene>
    <name evidence="2" type="ORF">G8E03_06990</name>
</gene>
<accession>A0A6G7VKG1</accession>
<dbReference type="EMBL" id="CP049811">
    <property type="protein sequence ID" value="QIK40529.1"/>
    <property type="molecule type" value="Genomic_DNA"/>
</dbReference>
<name>A0A6G7VKG1_9RHOB</name>
<dbReference type="Pfam" id="PF07332">
    <property type="entry name" value="Phage_holin_3_6"/>
    <property type="match status" value="1"/>
</dbReference>
<keyword evidence="1" id="KW-1133">Transmembrane helix</keyword>
<organism evidence="2 3">
    <name type="scientific">Pontivivens nitratireducens</name>
    <dbReference type="NCBI Taxonomy" id="2758038"/>
    <lineage>
        <taxon>Bacteria</taxon>
        <taxon>Pseudomonadati</taxon>
        <taxon>Pseudomonadota</taxon>
        <taxon>Alphaproteobacteria</taxon>
        <taxon>Rhodobacterales</taxon>
        <taxon>Paracoccaceae</taxon>
        <taxon>Pontivivens</taxon>
    </lineage>
</organism>
<dbReference type="AlphaFoldDB" id="A0A6G7VKG1"/>
<feature type="transmembrane region" description="Helical" evidence="1">
    <location>
        <begin position="53"/>
        <end position="77"/>
    </location>
</feature>
<proteinExistence type="predicted"/>
<keyword evidence="3" id="KW-1185">Reference proteome</keyword>
<evidence type="ECO:0000313" key="2">
    <source>
        <dbReference type="EMBL" id="QIK40529.1"/>
    </source>
</evidence>
<dbReference type="Proteomes" id="UP000500791">
    <property type="component" value="Chromosome"/>
</dbReference>
<keyword evidence="1" id="KW-0472">Membrane</keyword>
<protein>
    <submittedName>
        <fullName evidence="2">Phage holin family protein</fullName>
    </submittedName>
</protein>
<evidence type="ECO:0000313" key="3">
    <source>
        <dbReference type="Proteomes" id="UP000500791"/>
    </source>
</evidence>
<evidence type="ECO:0000256" key="1">
    <source>
        <dbReference type="SAM" id="Phobius"/>
    </source>
</evidence>